<accession>N1PN37</accession>
<dbReference type="OMA" id="HVEARAW"/>
<gene>
    <name evidence="2" type="ORF">DOTSEDRAFT_23925</name>
</gene>
<evidence type="ECO:0000256" key="1">
    <source>
        <dbReference type="SAM" id="MobiDB-lite"/>
    </source>
</evidence>
<dbReference type="Proteomes" id="UP000016933">
    <property type="component" value="Unassembled WGS sequence"/>
</dbReference>
<evidence type="ECO:0000313" key="2">
    <source>
        <dbReference type="EMBL" id="EME43800.1"/>
    </source>
</evidence>
<protein>
    <submittedName>
        <fullName evidence="2">Uncharacterized protein</fullName>
    </submittedName>
</protein>
<feature type="region of interest" description="Disordered" evidence="1">
    <location>
        <begin position="1"/>
        <end position="29"/>
    </location>
</feature>
<keyword evidence="3" id="KW-1185">Reference proteome</keyword>
<dbReference type="AlphaFoldDB" id="N1PN37"/>
<proteinExistence type="predicted"/>
<reference evidence="2 3" key="2">
    <citation type="journal article" date="2012" name="PLoS Pathog.">
        <title>Diverse lifestyles and strategies of plant pathogenesis encoded in the genomes of eighteen Dothideomycetes fungi.</title>
        <authorList>
            <person name="Ohm R.A."/>
            <person name="Feau N."/>
            <person name="Henrissat B."/>
            <person name="Schoch C.L."/>
            <person name="Horwitz B.A."/>
            <person name="Barry K.W."/>
            <person name="Condon B.J."/>
            <person name="Copeland A.C."/>
            <person name="Dhillon B."/>
            <person name="Glaser F."/>
            <person name="Hesse C.N."/>
            <person name="Kosti I."/>
            <person name="LaButti K."/>
            <person name="Lindquist E.A."/>
            <person name="Lucas S."/>
            <person name="Salamov A.A."/>
            <person name="Bradshaw R.E."/>
            <person name="Ciuffetti L."/>
            <person name="Hamelin R.C."/>
            <person name="Kema G.H.J."/>
            <person name="Lawrence C."/>
            <person name="Scott J.A."/>
            <person name="Spatafora J.W."/>
            <person name="Turgeon B.G."/>
            <person name="de Wit P.J.G.M."/>
            <person name="Zhong S."/>
            <person name="Goodwin S.B."/>
            <person name="Grigoriev I.V."/>
        </authorList>
    </citation>
    <scope>NUCLEOTIDE SEQUENCE [LARGE SCALE GENOMIC DNA]</scope>
    <source>
        <strain evidence="3">NZE10 / CBS 128990</strain>
    </source>
</reference>
<organism evidence="2 3">
    <name type="scientific">Dothistroma septosporum (strain NZE10 / CBS 128990)</name>
    <name type="common">Red band needle blight fungus</name>
    <name type="synonym">Mycosphaerella pini</name>
    <dbReference type="NCBI Taxonomy" id="675120"/>
    <lineage>
        <taxon>Eukaryota</taxon>
        <taxon>Fungi</taxon>
        <taxon>Dikarya</taxon>
        <taxon>Ascomycota</taxon>
        <taxon>Pezizomycotina</taxon>
        <taxon>Dothideomycetes</taxon>
        <taxon>Dothideomycetidae</taxon>
        <taxon>Mycosphaerellales</taxon>
        <taxon>Mycosphaerellaceae</taxon>
        <taxon>Dothistroma</taxon>
    </lineage>
</organism>
<reference evidence="3" key="1">
    <citation type="journal article" date="2012" name="PLoS Genet.">
        <title>The genomes of the fungal plant pathogens Cladosporium fulvum and Dothistroma septosporum reveal adaptation to different hosts and lifestyles but also signatures of common ancestry.</title>
        <authorList>
            <person name="de Wit P.J.G.M."/>
            <person name="van der Burgt A."/>
            <person name="Oekmen B."/>
            <person name="Stergiopoulos I."/>
            <person name="Abd-Elsalam K.A."/>
            <person name="Aerts A.L."/>
            <person name="Bahkali A.H."/>
            <person name="Beenen H.G."/>
            <person name="Chettri P."/>
            <person name="Cox M.P."/>
            <person name="Datema E."/>
            <person name="de Vries R.P."/>
            <person name="Dhillon B."/>
            <person name="Ganley A.R."/>
            <person name="Griffiths S.A."/>
            <person name="Guo Y."/>
            <person name="Hamelin R.C."/>
            <person name="Henrissat B."/>
            <person name="Kabir M.S."/>
            <person name="Jashni M.K."/>
            <person name="Kema G."/>
            <person name="Klaubauf S."/>
            <person name="Lapidus A."/>
            <person name="Levasseur A."/>
            <person name="Lindquist E."/>
            <person name="Mehrabi R."/>
            <person name="Ohm R.A."/>
            <person name="Owen T.J."/>
            <person name="Salamov A."/>
            <person name="Schwelm A."/>
            <person name="Schijlen E."/>
            <person name="Sun H."/>
            <person name="van den Burg H.A."/>
            <person name="van Ham R.C.H.J."/>
            <person name="Zhang S."/>
            <person name="Goodwin S.B."/>
            <person name="Grigoriev I.V."/>
            <person name="Collemare J."/>
            <person name="Bradshaw R.E."/>
        </authorList>
    </citation>
    <scope>NUCLEOTIDE SEQUENCE [LARGE SCALE GENOMIC DNA]</scope>
    <source>
        <strain evidence="3">NZE10 / CBS 128990</strain>
    </source>
</reference>
<evidence type="ECO:0000313" key="3">
    <source>
        <dbReference type="Proteomes" id="UP000016933"/>
    </source>
</evidence>
<sequence length="168" mass="18483">MAAPQQAMGNSKSKMQMEPEAEGEADPETTTYVTGLELAISKTIGDLEKQREVVAEKEERYLDTKQKFVQAMGIGPNHYNQGRAREWAENQGIAAMLVLDKQKKELKALELQLVLLRFNLGEAKAKAAWRARTAAGQHQHAQSSPGSGIMGEKHARLLRGGVNPAYLV</sequence>
<dbReference type="EMBL" id="KB446539">
    <property type="protein sequence ID" value="EME43800.1"/>
    <property type="molecule type" value="Genomic_DNA"/>
</dbReference>
<name>N1PN37_DOTSN</name>
<dbReference type="HOGENOM" id="CLU_1586437_0_0_1"/>